<dbReference type="InterPro" id="IPR003509">
    <property type="entry name" value="UPF0102_YraN-like"/>
</dbReference>
<protein>
    <recommendedName>
        <fullName evidence="2">UPF0102 protein GCM10007036_03260</fullName>
    </recommendedName>
</protein>
<dbReference type="GO" id="GO:0003676">
    <property type="term" value="F:nucleic acid binding"/>
    <property type="evidence" value="ECO:0007669"/>
    <property type="project" value="InterPro"/>
</dbReference>
<name>A0A917I4A8_9HYPH</name>
<organism evidence="3 4">
    <name type="scientific">Alsobacter metallidurans</name>
    <dbReference type="NCBI Taxonomy" id="340221"/>
    <lineage>
        <taxon>Bacteria</taxon>
        <taxon>Pseudomonadati</taxon>
        <taxon>Pseudomonadota</taxon>
        <taxon>Alphaproteobacteria</taxon>
        <taxon>Hyphomicrobiales</taxon>
        <taxon>Alsobacteraceae</taxon>
        <taxon>Alsobacter</taxon>
    </lineage>
</organism>
<evidence type="ECO:0000256" key="2">
    <source>
        <dbReference type="HAMAP-Rule" id="MF_00048"/>
    </source>
</evidence>
<keyword evidence="4" id="KW-1185">Reference proteome</keyword>
<proteinExistence type="inferred from homology"/>
<dbReference type="AlphaFoldDB" id="A0A917I4A8"/>
<dbReference type="NCBIfam" id="NF009151">
    <property type="entry name" value="PRK12497.1-5"/>
    <property type="match status" value="1"/>
</dbReference>
<sequence>MAGGRAPTDRRAALRRGMHAEIAAAGYMLAKGYRVLAWRYSGGGGEIDLICRRGDAIVFVEVKARGDLDAAGWAIGPTKQRRFMRAARHWIARNGWAASLSWRCDAVLLAPWRWPRHVPDAFQLTF</sequence>
<evidence type="ECO:0000313" key="4">
    <source>
        <dbReference type="Proteomes" id="UP000603912"/>
    </source>
</evidence>
<dbReference type="SUPFAM" id="SSF52980">
    <property type="entry name" value="Restriction endonuclease-like"/>
    <property type="match status" value="1"/>
</dbReference>
<reference evidence="3" key="2">
    <citation type="submission" date="2020-09" db="EMBL/GenBank/DDBJ databases">
        <authorList>
            <person name="Sun Q."/>
            <person name="Zhou Y."/>
        </authorList>
    </citation>
    <scope>NUCLEOTIDE SEQUENCE</scope>
    <source>
        <strain evidence="3">CGMCC 1.12214</strain>
    </source>
</reference>
<reference evidence="3" key="1">
    <citation type="journal article" date="2014" name="Int. J. Syst. Evol. Microbiol.">
        <title>Complete genome sequence of Corynebacterium casei LMG S-19264T (=DSM 44701T), isolated from a smear-ripened cheese.</title>
        <authorList>
            <consortium name="US DOE Joint Genome Institute (JGI-PGF)"/>
            <person name="Walter F."/>
            <person name="Albersmeier A."/>
            <person name="Kalinowski J."/>
            <person name="Ruckert C."/>
        </authorList>
    </citation>
    <scope>NUCLEOTIDE SEQUENCE</scope>
    <source>
        <strain evidence="3">CGMCC 1.12214</strain>
    </source>
</reference>
<comment type="caution">
    <text evidence="3">The sequence shown here is derived from an EMBL/GenBank/DDBJ whole genome shotgun (WGS) entry which is preliminary data.</text>
</comment>
<dbReference type="PANTHER" id="PTHR34039:SF1">
    <property type="entry name" value="UPF0102 PROTEIN YRAN"/>
    <property type="match status" value="1"/>
</dbReference>
<dbReference type="PANTHER" id="PTHR34039">
    <property type="entry name" value="UPF0102 PROTEIN YRAN"/>
    <property type="match status" value="1"/>
</dbReference>
<accession>A0A917I4A8</accession>
<dbReference type="HAMAP" id="MF_00048">
    <property type="entry name" value="UPF0102"/>
    <property type="match status" value="1"/>
</dbReference>
<dbReference type="RefSeq" id="WP_280514626.1">
    <property type="nucleotide sequence ID" value="NZ_BMES01000001.1"/>
</dbReference>
<dbReference type="EMBL" id="BMES01000001">
    <property type="protein sequence ID" value="GGH08014.1"/>
    <property type="molecule type" value="Genomic_DNA"/>
</dbReference>
<dbReference type="InterPro" id="IPR011335">
    <property type="entry name" value="Restrct_endonuc-II-like"/>
</dbReference>
<dbReference type="InterPro" id="IPR011856">
    <property type="entry name" value="tRNA_endonuc-like_dom_sf"/>
</dbReference>
<dbReference type="Pfam" id="PF02021">
    <property type="entry name" value="UPF0102"/>
    <property type="match status" value="1"/>
</dbReference>
<dbReference type="CDD" id="cd20736">
    <property type="entry name" value="PoNe_Nuclease"/>
    <property type="match status" value="1"/>
</dbReference>
<gene>
    <name evidence="3" type="ORF">GCM10007036_03260</name>
</gene>
<comment type="similarity">
    <text evidence="1 2">Belongs to the UPF0102 family.</text>
</comment>
<evidence type="ECO:0000313" key="3">
    <source>
        <dbReference type="EMBL" id="GGH08014.1"/>
    </source>
</evidence>
<dbReference type="Proteomes" id="UP000603912">
    <property type="component" value="Unassembled WGS sequence"/>
</dbReference>
<evidence type="ECO:0000256" key="1">
    <source>
        <dbReference type="ARBA" id="ARBA00006738"/>
    </source>
</evidence>
<dbReference type="Gene3D" id="3.40.1350.10">
    <property type="match status" value="1"/>
</dbReference>